<keyword evidence="2 6" id="KW-0732">Signal</keyword>
<feature type="active site" description="Proton acceptor" evidence="5">
    <location>
        <position position="77"/>
    </location>
</feature>
<evidence type="ECO:0000313" key="9">
    <source>
        <dbReference type="RefSeq" id="XP_018097802.2"/>
    </source>
</evidence>
<dbReference type="RefSeq" id="XP_018097802.2">
    <property type="nucleotide sequence ID" value="XM_018242313.2"/>
</dbReference>
<keyword evidence="3" id="KW-0378">Hydrolase</keyword>
<reference evidence="9" key="1">
    <citation type="submission" date="2025-08" db="UniProtKB">
        <authorList>
            <consortium name="RefSeq"/>
        </authorList>
    </citation>
    <scope>IDENTIFICATION</scope>
    <source>
        <strain evidence="9">J_2021</strain>
        <tissue evidence="9">Erythrocytes</tissue>
    </source>
</reference>
<dbReference type="PROSITE" id="PS50263">
    <property type="entry name" value="CN_HYDROLASE"/>
    <property type="match status" value="1"/>
</dbReference>
<dbReference type="PANTHER" id="PTHR10609">
    <property type="entry name" value="BIOTINIDASE-RELATED"/>
    <property type="match status" value="1"/>
</dbReference>
<comment type="similarity">
    <text evidence="1">Belongs to the carbon-nitrogen hydrolase superfamily. BTD/VNN family.</text>
</comment>
<dbReference type="PANTHER" id="PTHR10609:SF27">
    <property type="entry name" value="CN HYDROLASE DOMAIN-CONTAINING PROTEIN-RELATED"/>
    <property type="match status" value="1"/>
</dbReference>
<dbReference type="KEGG" id="xla:108705439"/>
<accession>A0A8J0U6X7</accession>
<dbReference type="CTD" id="108705439"/>
<evidence type="ECO:0000256" key="2">
    <source>
        <dbReference type="ARBA" id="ARBA00022729"/>
    </source>
</evidence>
<evidence type="ECO:0000256" key="1">
    <source>
        <dbReference type="ARBA" id="ARBA00008225"/>
    </source>
</evidence>
<gene>
    <name evidence="9" type="primary">LOC108705439</name>
</gene>
<evidence type="ECO:0000256" key="3">
    <source>
        <dbReference type="ARBA" id="ARBA00022801"/>
    </source>
</evidence>
<evidence type="ECO:0000259" key="7">
    <source>
        <dbReference type="PROSITE" id="PS50263"/>
    </source>
</evidence>
<dbReference type="InterPro" id="IPR043957">
    <property type="entry name" value="Vanin_C"/>
</dbReference>
<dbReference type="InterPro" id="IPR040154">
    <property type="entry name" value="Biotinidase/VNN"/>
</dbReference>
<organism evidence="8 9">
    <name type="scientific">Xenopus laevis</name>
    <name type="common">African clawed frog</name>
    <dbReference type="NCBI Taxonomy" id="8355"/>
    <lineage>
        <taxon>Eukaryota</taxon>
        <taxon>Metazoa</taxon>
        <taxon>Chordata</taxon>
        <taxon>Craniata</taxon>
        <taxon>Vertebrata</taxon>
        <taxon>Euteleostomi</taxon>
        <taxon>Amphibia</taxon>
        <taxon>Batrachia</taxon>
        <taxon>Anura</taxon>
        <taxon>Pipoidea</taxon>
        <taxon>Pipidae</taxon>
        <taxon>Xenopodinae</taxon>
        <taxon>Xenopus</taxon>
        <taxon>Xenopus</taxon>
    </lineage>
</organism>
<dbReference type="GO" id="GO:0015939">
    <property type="term" value="P:pantothenate metabolic process"/>
    <property type="evidence" value="ECO:0000318"/>
    <property type="project" value="GO_Central"/>
</dbReference>
<dbReference type="FunFam" id="3.60.110.10:FF:000001">
    <property type="entry name" value="biotinidase isoform X1"/>
    <property type="match status" value="1"/>
</dbReference>
<dbReference type="Pfam" id="PF19018">
    <property type="entry name" value="Vanin_C"/>
    <property type="match status" value="1"/>
</dbReference>
<dbReference type="InterPro" id="IPR012101">
    <property type="entry name" value="Biotinidase-like_euk"/>
</dbReference>
<feature type="active site" description="Proton donor" evidence="5">
    <location>
        <position position="176"/>
    </location>
</feature>
<dbReference type="CDD" id="cd07567">
    <property type="entry name" value="biotinidase_like"/>
    <property type="match status" value="1"/>
</dbReference>
<dbReference type="Pfam" id="PF00795">
    <property type="entry name" value="CN_hydrolase"/>
    <property type="match status" value="1"/>
</dbReference>
<protein>
    <submittedName>
        <fullName evidence="9">Pantetheinase</fullName>
    </submittedName>
</protein>
<dbReference type="Gene3D" id="3.60.110.10">
    <property type="entry name" value="Carbon-nitrogen hydrolase"/>
    <property type="match status" value="1"/>
</dbReference>
<dbReference type="Proteomes" id="UP000186698">
    <property type="component" value="Chromosome 5L"/>
</dbReference>
<keyword evidence="8" id="KW-1185">Reference proteome</keyword>
<feature type="chain" id="PRO_5035262244" evidence="6">
    <location>
        <begin position="20"/>
        <end position="512"/>
    </location>
</feature>
<dbReference type="GO" id="GO:0017159">
    <property type="term" value="F:pantetheine hydrolase activity"/>
    <property type="evidence" value="ECO:0000318"/>
    <property type="project" value="GO_Central"/>
</dbReference>
<evidence type="ECO:0000256" key="4">
    <source>
        <dbReference type="ARBA" id="ARBA00023180"/>
    </source>
</evidence>
<keyword evidence="4" id="KW-0325">Glycoprotein</keyword>
<name>A0A8J0U6X7_XENLA</name>
<feature type="active site" description="Nucleophile" evidence="5">
    <location>
        <position position="209"/>
    </location>
</feature>
<dbReference type="AlphaFoldDB" id="A0A8J0U6X7"/>
<feature type="signal peptide" evidence="6">
    <location>
        <begin position="1"/>
        <end position="19"/>
    </location>
</feature>
<feature type="domain" description="CN hydrolase" evidence="7">
    <location>
        <begin position="28"/>
        <end position="304"/>
    </location>
</feature>
<dbReference type="PIRSF" id="PIRSF011861">
    <property type="entry name" value="Biotinidase"/>
    <property type="match status" value="1"/>
</dbReference>
<evidence type="ECO:0000313" key="8">
    <source>
        <dbReference type="Proteomes" id="UP000186698"/>
    </source>
</evidence>
<proteinExistence type="inferred from homology"/>
<dbReference type="OrthoDB" id="10250282at2759"/>
<evidence type="ECO:0000256" key="5">
    <source>
        <dbReference type="PIRSR" id="PIRSR011861-1"/>
    </source>
</evidence>
<sequence>MICFSFLLLILLNSNQGCAVDKFIAATYEHAVILPENSSIPVTAEKALELMNRNIDILEKAITSAARQGAHIIVTPEDGIYGWIFTRETIYPYLEDIPDPEVNWVPCSDPERFGRAPVQTRLSCIAKNNSIYVVANIGDKKPCNVSTVGCPEDGHYHYNTAVVFDSDGKLVARYHKYNLFLGEIQFNVPPEPEMVTFETPFGKFGIFICFDILFYKPAAALVVDHQVDSILFPTAWMNVLPHLTAIEFHSAWAMGMGVNLLSSNTHNTSMRMTGSGIFSPETLGPYYYNMDTEDGNLTFSTLSAHPRNSSTFFTPNWSLYANSISKFSPGSNVFRGHLFSDEFTFTELTEPQGNYTLCQNNLCCHLTYTVTVKITDEVYVLGVFDGLHETEGQYYLQICTLLKCLSTDIKSCGEPVETASTKFKSFSLSGNFSTSFVFPEVLLSKVHLATGMFQVLPDGRLTSHANISQEPLLSATLYGRWYDKDPAAQDAGSKILLDPTVYFIIIALCVVY</sequence>
<dbReference type="InterPro" id="IPR036526">
    <property type="entry name" value="C-N_Hydrolase_sf"/>
</dbReference>
<dbReference type="GeneID" id="108705439"/>
<dbReference type="InterPro" id="IPR003010">
    <property type="entry name" value="C-N_Hydrolase"/>
</dbReference>
<evidence type="ECO:0000256" key="6">
    <source>
        <dbReference type="SAM" id="SignalP"/>
    </source>
</evidence>
<dbReference type="SUPFAM" id="SSF56317">
    <property type="entry name" value="Carbon-nitrogen hydrolase"/>
    <property type="match status" value="1"/>
</dbReference>